<evidence type="ECO:0000313" key="3">
    <source>
        <dbReference type="EMBL" id="TQF02348.1"/>
    </source>
</evidence>
<accession>A0A540W005</accession>
<evidence type="ECO:0000313" key="4">
    <source>
        <dbReference type="Proteomes" id="UP000319103"/>
    </source>
</evidence>
<comment type="caution">
    <text evidence="3">The sequence shown here is derived from an EMBL/GenBank/DDBJ whole genome shotgun (WGS) entry which is preliminary data.</text>
</comment>
<proteinExistence type="predicted"/>
<evidence type="ECO:0008006" key="5">
    <source>
        <dbReference type="Google" id="ProtNLM"/>
    </source>
</evidence>
<dbReference type="RefSeq" id="WP_141633044.1">
    <property type="nucleotide sequence ID" value="NZ_VIGB01000003.1"/>
</dbReference>
<organism evidence="3 4">
    <name type="scientific">Kitasatospora acidiphila</name>
    <dbReference type="NCBI Taxonomy" id="2567942"/>
    <lineage>
        <taxon>Bacteria</taxon>
        <taxon>Bacillati</taxon>
        <taxon>Actinomycetota</taxon>
        <taxon>Actinomycetes</taxon>
        <taxon>Kitasatosporales</taxon>
        <taxon>Streptomycetaceae</taxon>
        <taxon>Kitasatospora</taxon>
    </lineage>
</organism>
<dbReference type="OrthoDB" id="3874174at2"/>
<feature type="compositionally biased region" description="Low complexity" evidence="1">
    <location>
        <begin position="66"/>
        <end position="76"/>
    </location>
</feature>
<protein>
    <recommendedName>
        <fullName evidence="5">DUF4352 domain-containing protein</fullName>
    </recommendedName>
</protein>
<feature type="chain" id="PRO_5021871618" description="DUF4352 domain-containing protein" evidence="2">
    <location>
        <begin position="28"/>
        <end position="237"/>
    </location>
</feature>
<keyword evidence="2" id="KW-0732">Signal</keyword>
<keyword evidence="4" id="KW-1185">Reference proteome</keyword>
<feature type="compositionally biased region" description="Low complexity" evidence="1">
    <location>
        <begin position="34"/>
        <end position="54"/>
    </location>
</feature>
<dbReference type="PROSITE" id="PS51257">
    <property type="entry name" value="PROKAR_LIPOPROTEIN"/>
    <property type="match status" value="1"/>
</dbReference>
<reference evidence="3 4" key="1">
    <citation type="submission" date="2019-06" db="EMBL/GenBank/DDBJ databases">
        <title>Description of Kitasatospora acidophila sp. nov. isolated from pine grove soil, and reclassification of Streptomyces novaecaesareae to Kitasatospora novaeceasareae comb. nov.</title>
        <authorList>
            <person name="Kim M.J."/>
        </authorList>
    </citation>
    <scope>NUCLEOTIDE SEQUENCE [LARGE SCALE GENOMIC DNA]</scope>
    <source>
        <strain evidence="3 4">MMS16-CNU292</strain>
    </source>
</reference>
<evidence type="ECO:0000256" key="1">
    <source>
        <dbReference type="SAM" id="MobiDB-lite"/>
    </source>
</evidence>
<name>A0A540W005_9ACTN</name>
<feature type="region of interest" description="Disordered" evidence="1">
    <location>
        <begin position="28"/>
        <end position="87"/>
    </location>
</feature>
<dbReference type="Proteomes" id="UP000319103">
    <property type="component" value="Unassembled WGS sequence"/>
</dbReference>
<evidence type="ECO:0000256" key="2">
    <source>
        <dbReference type="SAM" id="SignalP"/>
    </source>
</evidence>
<dbReference type="AlphaFoldDB" id="A0A540W005"/>
<gene>
    <name evidence="3" type="ORF">E6W39_08740</name>
</gene>
<sequence>MTTGSRKTAVALTGLAAVAALTLTACNDDGSGSGTTTAPSSAAASSPAASKPTGMPTSMPSKVTIPGAPSGDASSPAGGGGGATAGPAATAGQTFKIGQPATIPFSYGSTKGTIALTVTSIDAGVPSDLAPLNLGDKVKGMVPYYVRFSVTNVGNSDLSFTNVSEIKGLLPDGSEAQGVSIFSDFPKCNDNALPSGFTKGKSVQGCILALAPTASVKVDGAMYWGDPYTLDKGVYWK</sequence>
<dbReference type="EMBL" id="VIGB01000003">
    <property type="protein sequence ID" value="TQF02348.1"/>
    <property type="molecule type" value="Genomic_DNA"/>
</dbReference>
<feature type="signal peptide" evidence="2">
    <location>
        <begin position="1"/>
        <end position="27"/>
    </location>
</feature>